<dbReference type="SMART" id="SM00248">
    <property type="entry name" value="ANK"/>
    <property type="match status" value="3"/>
</dbReference>
<feature type="region of interest" description="Disordered" evidence="4">
    <location>
        <begin position="245"/>
        <end position="267"/>
    </location>
</feature>
<dbReference type="SUPFAM" id="SSF48403">
    <property type="entry name" value="Ankyrin repeat"/>
    <property type="match status" value="1"/>
</dbReference>
<evidence type="ECO:0000313" key="6">
    <source>
        <dbReference type="Proteomes" id="UP001168146"/>
    </source>
</evidence>
<dbReference type="GO" id="GO:0006396">
    <property type="term" value="P:RNA processing"/>
    <property type="evidence" value="ECO:0007669"/>
    <property type="project" value="TreeGrafter"/>
</dbReference>
<evidence type="ECO:0000256" key="4">
    <source>
        <dbReference type="SAM" id="MobiDB-lite"/>
    </source>
</evidence>
<dbReference type="PROSITE" id="PS50297">
    <property type="entry name" value="ANK_REP_REGION"/>
    <property type="match status" value="2"/>
</dbReference>
<gene>
    <name evidence="5" type="ORF">LTR82_017621</name>
</gene>
<dbReference type="InterPro" id="IPR002110">
    <property type="entry name" value="Ankyrin_rpt"/>
</dbReference>
<keyword evidence="2 3" id="KW-0040">ANK repeat</keyword>
<organism evidence="5 6">
    <name type="scientific">Friedmanniomyces endolithicus</name>
    <dbReference type="NCBI Taxonomy" id="329885"/>
    <lineage>
        <taxon>Eukaryota</taxon>
        <taxon>Fungi</taxon>
        <taxon>Dikarya</taxon>
        <taxon>Ascomycota</taxon>
        <taxon>Pezizomycotina</taxon>
        <taxon>Dothideomycetes</taxon>
        <taxon>Dothideomycetidae</taxon>
        <taxon>Mycosphaerellales</taxon>
        <taxon>Teratosphaeriaceae</taxon>
        <taxon>Friedmanniomyces</taxon>
    </lineage>
</organism>
<dbReference type="PANTHER" id="PTHR24141:SF1">
    <property type="entry name" value="2-5A-DEPENDENT RIBONUCLEASE"/>
    <property type="match status" value="1"/>
</dbReference>
<accession>A0AAN6F7N2</accession>
<dbReference type="Proteomes" id="UP001168146">
    <property type="component" value="Unassembled WGS sequence"/>
</dbReference>
<dbReference type="Pfam" id="PF13637">
    <property type="entry name" value="Ank_4"/>
    <property type="match status" value="1"/>
</dbReference>
<dbReference type="Gene3D" id="1.25.40.20">
    <property type="entry name" value="Ankyrin repeat-containing domain"/>
    <property type="match status" value="2"/>
</dbReference>
<dbReference type="EMBL" id="JASUXU010000155">
    <property type="protein sequence ID" value="KAK0303241.1"/>
    <property type="molecule type" value="Genomic_DNA"/>
</dbReference>
<feature type="compositionally biased region" description="Basic and acidic residues" evidence="4">
    <location>
        <begin position="500"/>
        <end position="510"/>
    </location>
</feature>
<dbReference type="AlphaFoldDB" id="A0AAN6F7N2"/>
<feature type="repeat" description="ANK" evidence="3">
    <location>
        <begin position="441"/>
        <end position="465"/>
    </location>
</feature>
<proteinExistence type="predicted"/>
<evidence type="ECO:0000256" key="3">
    <source>
        <dbReference type="PROSITE-ProRule" id="PRU00023"/>
    </source>
</evidence>
<evidence type="ECO:0000256" key="1">
    <source>
        <dbReference type="ARBA" id="ARBA00022737"/>
    </source>
</evidence>
<dbReference type="Pfam" id="PF12796">
    <property type="entry name" value="Ank_2"/>
    <property type="match status" value="1"/>
</dbReference>
<feature type="repeat" description="ANK" evidence="3">
    <location>
        <begin position="475"/>
        <end position="499"/>
    </location>
</feature>
<reference evidence="5" key="1">
    <citation type="submission" date="2021-12" db="EMBL/GenBank/DDBJ databases">
        <title>Black yeast isolated from Biological Soil Crust.</title>
        <authorList>
            <person name="Kurbessoian T."/>
        </authorList>
    </citation>
    <scope>NUCLEOTIDE SEQUENCE</scope>
    <source>
        <strain evidence="5">CCFEE 5208</strain>
    </source>
</reference>
<sequence>MPTVTPVPFADKTDLSAILNNPVAQSKPNAKGLGTIFSEAPFNFTVTTKEIDYQNRTQEQIEDSFIATLSELENKFMSADKETSDLLILYYGGHGVVDGDDRLWQPTQRSNKKLFWSNHHRRMYSYKCDILYLFDCCYSLAMVETTSTKSHHRQRCEILCSSGLKEQSGALEKTVFTRALKELLAKKTEAVLGSKDALGGMTFESICDTMTKQGIRKTLRAEPRWRPVAPNEAFRGRITMVKKEVGTAMPQPQRDGSDSGYESEIESRSQLSDTRILIKIRLTSPAEGLSSDDWLRWFEQRPHNVAHIDLAVIEKIEWVGVFESDSSLALITIPLWLWNNMAHDPACESLGIVRSQNLLQRPTRFIDPGARDGKTHQPLWWVAEKGQELLAILLDAVKDNPDAKDRECQTPLLWAIWNGHGDIVKMLLDTGKVDPDMKNIERQTPLWHAAQYGHEAVVKMLLDTGKVDPDAKDREGQTPLAEAAEYVHEAVVKMLLETGKADPNAKDGEGRTTLSQVSDLEVL</sequence>
<comment type="caution">
    <text evidence="5">The sequence shown here is derived from an EMBL/GenBank/DDBJ whole genome shotgun (WGS) entry which is preliminary data.</text>
</comment>
<keyword evidence="1" id="KW-0677">Repeat</keyword>
<dbReference type="PANTHER" id="PTHR24141">
    <property type="entry name" value="2-5A-DEPENDENT RIBONUCLEASE"/>
    <property type="match status" value="1"/>
</dbReference>
<dbReference type="GO" id="GO:0003723">
    <property type="term" value="F:RNA binding"/>
    <property type="evidence" value="ECO:0007669"/>
    <property type="project" value="TreeGrafter"/>
</dbReference>
<feature type="region of interest" description="Disordered" evidence="4">
    <location>
        <begin position="500"/>
        <end position="523"/>
    </location>
</feature>
<evidence type="ECO:0008006" key="7">
    <source>
        <dbReference type="Google" id="ProtNLM"/>
    </source>
</evidence>
<dbReference type="PROSITE" id="PS50088">
    <property type="entry name" value="ANK_REPEAT"/>
    <property type="match status" value="2"/>
</dbReference>
<evidence type="ECO:0000313" key="5">
    <source>
        <dbReference type="EMBL" id="KAK0303241.1"/>
    </source>
</evidence>
<feature type="compositionally biased region" description="Polar residues" evidence="4">
    <location>
        <begin position="512"/>
        <end position="523"/>
    </location>
</feature>
<evidence type="ECO:0000256" key="2">
    <source>
        <dbReference type="ARBA" id="ARBA00023043"/>
    </source>
</evidence>
<name>A0AAN6F7N2_9PEZI</name>
<dbReference type="InterPro" id="IPR036770">
    <property type="entry name" value="Ankyrin_rpt-contain_sf"/>
</dbReference>
<protein>
    <recommendedName>
        <fullName evidence="7">Peptidase C14 caspase domain-containing protein</fullName>
    </recommendedName>
</protein>
<dbReference type="GO" id="GO:0004540">
    <property type="term" value="F:RNA nuclease activity"/>
    <property type="evidence" value="ECO:0007669"/>
    <property type="project" value="TreeGrafter"/>
</dbReference>